<name>F9UIJ8_9GAMM</name>
<dbReference type="NCBIfam" id="TIGR00696">
    <property type="entry name" value="wecG_tagA_cpsF"/>
    <property type="match status" value="1"/>
</dbReference>
<dbReference type="RefSeq" id="WP_007195619.1">
    <property type="nucleotide sequence ID" value="NZ_AFWV01000027.1"/>
</dbReference>
<dbReference type="eggNOG" id="COG1922">
    <property type="taxonomic scope" value="Bacteria"/>
</dbReference>
<evidence type="ECO:0000313" key="3">
    <source>
        <dbReference type="EMBL" id="EGV15980.1"/>
    </source>
</evidence>
<dbReference type="EC" id="2.4.1.187" evidence="3"/>
<dbReference type="PANTHER" id="PTHR34136:SF1">
    <property type="entry name" value="UDP-N-ACETYL-D-MANNOSAMINURONIC ACID TRANSFERASE"/>
    <property type="match status" value="1"/>
</dbReference>
<organism evidence="3 4">
    <name type="scientific">Thiocapsa marina 5811</name>
    <dbReference type="NCBI Taxonomy" id="768671"/>
    <lineage>
        <taxon>Bacteria</taxon>
        <taxon>Pseudomonadati</taxon>
        <taxon>Pseudomonadota</taxon>
        <taxon>Gammaproteobacteria</taxon>
        <taxon>Chromatiales</taxon>
        <taxon>Chromatiaceae</taxon>
        <taxon>Thiocapsa</taxon>
    </lineage>
</organism>
<keyword evidence="1 3" id="KW-0328">Glycosyltransferase</keyword>
<evidence type="ECO:0000256" key="2">
    <source>
        <dbReference type="ARBA" id="ARBA00022679"/>
    </source>
</evidence>
<protein>
    <submittedName>
        <fullName evidence="3">Glycosyl transferase, WecB/TagA/CpsF family</fullName>
        <ecNumber evidence="3">2.4.1.187</ecNumber>
    </submittedName>
</protein>
<dbReference type="InterPro" id="IPR004629">
    <property type="entry name" value="WecG_TagA_CpsF"/>
</dbReference>
<keyword evidence="2 3" id="KW-0808">Transferase</keyword>
<accession>F9UIJ8</accession>
<dbReference type="STRING" id="768671.ThimaDRAFT_4751"/>
<dbReference type="Proteomes" id="UP000005459">
    <property type="component" value="Unassembled WGS sequence"/>
</dbReference>
<keyword evidence="4" id="KW-1185">Reference proteome</keyword>
<evidence type="ECO:0000256" key="1">
    <source>
        <dbReference type="ARBA" id="ARBA00022676"/>
    </source>
</evidence>
<dbReference type="GO" id="GO:0047244">
    <property type="term" value="F:N-acetylglucosaminyldiphosphoundecaprenol N-acetyl-beta-D-mannosaminyltransferase activity"/>
    <property type="evidence" value="ECO:0007669"/>
    <property type="project" value="UniProtKB-EC"/>
</dbReference>
<dbReference type="AlphaFoldDB" id="F9UIJ8"/>
<reference evidence="3 4" key="1">
    <citation type="submission" date="2011-06" db="EMBL/GenBank/DDBJ databases">
        <title>The draft genome of Thiocapsa marina 5811.</title>
        <authorList>
            <consortium name="US DOE Joint Genome Institute (JGI-PGF)"/>
            <person name="Lucas S."/>
            <person name="Han J."/>
            <person name="Cheng J.-F."/>
            <person name="Goodwin L."/>
            <person name="Pitluck S."/>
            <person name="Peters L."/>
            <person name="Land M.L."/>
            <person name="Hauser L."/>
            <person name="Vogl K."/>
            <person name="Liu Z."/>
            <person name="Imhoff J."/>
            <person name="Thiel V."/>
            <person name="Frigaard N.-U."/>
            <person name="Bryant D."/>
            <person name="Woyke T.J."/>
        </authorList>
    </citation>
    <scope>NUCLEOTIDE SEQUENCE [LARGE SCALE GENOMIC DNA]</scope>
    <source>
        <strain evidence="3 4">5811</strain>
    </source>
</reference>
<dbReference type="CDD" id="cd06533">
    <property type="entry name" value="Glyco_transf_WecG_TagA"/>
    <property type="match status" value="1"/>
</dbReference>
<dbReference type="PANTHER" id="PTHR34136">
    <property type="match status" value="1"/>
</dbReference>
<dbReference type="PATRIC" id="fig|768671.3.peg.4997"/>
<proteinExistence type="predicted"/>
<gene>
    <name evidence="3" type="ORF">ThimaDRAFT_4751</name>
</gene>
<dbReference type="EMBL" id="AFWV01000027">
    <property type="protein sequence ID" value="EGV15980.1"/>
    <property type="molecule type" value="Genomic_DNA"/>
</dbReference>
<evidence type="ECO:0000313" key="4">
    <source>
        <dbReference type="Proteomes" id="UP000005459"/>
    </source>
</evidence>
<dbReference type="Pfam" id="PF03808">
    <property type="entry name" value="Glyco_tran_WecG"/>
    <property type="match status" value="1"/>
</dbReference>
<sequence>MDDRIAIFGIGLDPLDMTQAIDRLLSWIAEPDYASRYVVTPNVDHIVKLRHDQAFQEAYNDADMVLVDGKPVVMAARLLGVGLPGTVPGSDLLPALFAASAQNGGVSVFLLGAAEGVAERAAENIRRTWPWVRVTGVYSPPMGFSADSPATEMALERIRVLAPDVLAVGLGAPKQELWVHRVRGRIHAKTVLCIGATIDFMAGEKPRAPVWMRRTGMEWLHRMVTEPRRMVIRYGHDAIVFPWLVMIEWIRRRRKAP</sequence>